<evidence type="ECO:0000256" key="1">
    <source>
        <dbReference type="SAM" id="MobiDB-lite"/>
    </source>
</evidence>
<dbReference type="InterPro" id="IPR016071">
    <property type="entry name" value="Staphylococal_nuclease_OB-fold"/>
</dbReference>
<name>Q6AQE6_DESPS</name>
<evidence type="ECO:0000259" key="3">
    <source>
        <dbReference type="PROSITE" id="PS50830"/>
    </source>
</evidence>
<feature type="domain" description="TNase-like" evidence="3">
    <location>
        <begin position="57"/>
        <end position="193"/>
    </location>
</feature>
<dbReference type="PROSITE" id="PS50830">
    <property type="entry name" value="TNASE_3"/>
    <property type="match status" value="1"/>
</dbReference>
<keyword evidence="2" id="KW-0732">Signal</keyword>
<dbReference type="SUPFAM" id="SSF50199">
    <property type="entry name" value="Staphylococcal nuclease"/>
    <property type="match status" value="1"/>
</dbReference>
<gene>
    <name evidence="4" type="ordered locus">DP0698</name>
</gene>
<dbReference type="OrthoDB" id="9805504at2"/>
<dbReference type="RefSeq" id="WP_011187943.1">
    <property type="nucleotide sequence ID" value="NC_006138.1"/>
</dbReference>
<protein>
    <recommendedName>
        <fullName evidence="3">TNase-like domain-containing protein</fullName>
    </recommendedName>
</protein>
<feature type="signal peptide" evidence="2">
    <location>
        <begin position="1"/>
        <end position="26"/>
    </location>
</feature>
<organism evidence="4 5">
    <name type="scientific">Desulfotalea psychrophila (strain LSv54 / DSM 12343)</name>
    <dbReference type="NCBI Taxonomy" id="177439"/>
    <lineage>
        <taxon>Bacteria</taxon>
        <taxon>Pseudomonadati</taxon>
        <taxon>Thermodesulfobacteriota</taxon>
        <taxon>Desulfobulbia</taxon>
        <taxon>Desulfobulbales</taxon>
        <taxon>Desulfocapsaceae</taxon>
        <taxon>Desulfotalea</taxon>
    </lineage>
</organism>
<evidence type="ECO:0000313" key="4">
    <source>
        <dbReference type="EMBL" id="CAG35427.1"/>
    </source>
</evidence>
<dbReference type="Proteomes" id="UP000000602">
    <property type="component" value="Chromosome"/>
</dbReference>
<dbReference type="KEGG" id="dps:DP0698"/>
<dbReference type="eggNOG" id="COG1525">
    <property type="taxonomic scope" value="Bacteria"/>
</dbReference>
<dbReference type="HOGENOM" id="CLU_672185_0_0_7"/>
<feature type="compositionally biased region" description="Basic and acidic residues" evidence="1">
    <location>
        <begin position="330"/>
        <end position="345"/>
    </location>
</feature>
<reference evidence="5" key="1">
    <citation type="journal article" date="2004" name="Environ. Microbiol.">
        <title>The genome of Desulfotalea psychrophila, a sulfate-reducing bacterium from permanently cold Arctic sediments.</title>
        <authorList>
            <person name="Rabus R."/>
            <person name="Ruepp A."/>
            <person name="Frickey T."/>
            <person name="Rattei T."/>
            <person name="Fartmann B."/>
            <person name="Stark M."/>
            <person name="Bauer M."/>
            <person name="Zibat A."/>
            <person name="Lombardot T."/>
            <person name="Becker I."/>
            <person name="Amann J."/>
            <person name="Gellner K."/>
            <person name="Teeling H."/>
            <person name="Leuschner W.D."/>
            <person name="Gloeckner F.-O."/>
            <person name="Lupas A.N."/>
            <person name="Amann R."/>
            <person name="Klenk H.-P."/>
        </authorList>
    </citation>
    <scope>NUCLEOTIDE SEQUENCE [LARGE SCALE GENOMIC DNA]</scope>
    <source>
        <strain evidence="5">DSM 12343 / LSv54</strain>
    </source>
</reference>
<dbReference type="AlphaFoldDB" id="Q6AQE6"/>
<feature type="region of interest" description="Disordered" evidence="1">
    <location>
        <begin position="330"/>
        <end position="351"/>
    </location>
</feature>
<dbReference type="STRING" id="177439.DP0698"/>
<feature type="region of interest" description="Disordered" evidence="1">
    <location>
        <begin position="237"/>
        <end position="258"/>
    </location>
</feature>
<feature type="chain" id="PRO_5004270510" description="TNase-like domain-containing protein" evidence="2">
    <location>
        <begin position="27"/>
        <end position="409"/>
    </location>
</feature>
<keyword evidence="5" id="KW-1185">Reference proteome</keyword>
<dbReference type="InterPro" id="IPR035437">
    <property type="entry name" value="SNase_OB-fold_sf"/>
</dbReference>
<dbReference type="EMBL" id="CR522870">
    <property type="protein sequence ID" value="CAG35427.1"/>
    <property type="molecule type" value="Genomic_DNA"/>
</dbReference>
<proteinExistence type="predicted"/>
<evidence type="ECO:0000313" key="5">
    <source>
        <dbReference type="Proteomes" id="UP000000602"/>
    </source>
</evidence>
<sequence>MFHSFRSSLLLVLLVAVTVWPLTSSAEGGEPGCKYKQWVRLIEHDGEEVSLSSARIRVIAGDELLITMADGHLQLVRLHNILCPQPGQALDSKAREFTLKYIEKNRASLYWLETGKRDDHLVGHIYSGEPDFSVLDSDIGSMLGNELVYSGLASVESDSPGASSESLLVMRRNEELLSFQDAAIASKRGLWSATVKNKPQVLLVRQFKFSGRDYWATYLEDFEYTSWHRSWQRAKLEATGEAPPTDAPPSDPTAVGEVKPDEQLTNCVFNRNRSDNRDKVPWNGAVWECGEYYNNGRCKFTRKYKGGDPIANKMGSRPDGEKVRIERSDVKAVEARPSEASKPERVSSVPSAKTTAFGEGEKLANCVFNRNRSDNREKVIWNGAVWTCGEYYNNGRCKFTKKLRDLKPQ</sequence>
<evidence type="ECO:0000256" key="2">
    <source>
        <dbReference type="SAM" id="SignalP"/>
    </source>
</evidence>
<accession>Q6AQE6</accession>
<dbReference type="Gene3D" id="2.40.50.90">
    <property type="match status" value="1"/>
</dbReference>